<reference evidence="2 3" key="1">
    <citation type="submission" date="2018-06" db="EMBL/GenBank/DDBJ databases">
        <title>Whole genome sequencing of Candida tropicalis (genome annotated by CSBL at Korea University).</title>
        <authorList>
            <person name="Ahn J."/>
        </authorList>
    </citation>
    <scope>NUCLEOTIDE SEQUENCE [LARGE SCALE GENOMIC DNA]</scope>
    <source>
        <strain evidence="2 3">ATCC 20962</strain>
    </source>
</reference>
<name>A0A367YF35_9ASCO</name>
<evidence type="ECO:0000256" key="1">
    <source>
        <dbReference type="SAM" id="SignalP"/>
    </source>
</evidence>
<proteinExistence type="predicted"/>
<comment type="caution">
    <text evidence="2">The sequence shown here is derived from an EMBL/GenBank/DDBJ whole genome shotgun (WGS) entry which is preliminary data.</text>
</comment>
<sequence length="296" mass="33291">MRFAIFCGFLGLVSFVLATPAKLSQTRDNDLSKADAKKFEALVKELQEYNAQNFVPGYTAAPKKHPRDLEKRSDLPILDSLLVILKDSPLCYSMIDHVLLQPPLLDLVLNTTIWAIEAQLVNTTNLFIALDKSNLQVDIIIACLQDPRVLPGLISITKDIIKESGIKLFNFFGKKREYGEEIVQQREVVPIAKRDDPTLNLLLTSLDDSGLGVSLLIHILTTPQLSPAAAHIMYKLLTVKIQTLQLMYDALQRSNLIWNVLRKLLHNPQVFVKFGTIITEKINLGEISATIIQYFN</sequence>
<feature type="signal peptide" evidence="1">
    <location>
        <begin position="1"/>
        <end position="18"/>
    </location>
</feature>
<evidence type="ECO:0000313" key="3">
    <source>
        <dbReference type="Proteomes" id="UP000253472"/>
    </source>
</evidence>
<keyword evidence="3" id="KW-1185">Reference proteome</keyword>
<dbReference type="OrthoDB" id="4018855at2759"/>
<feature type="chain" id="PRO_5016578828" evidence="1">
    <location>
        <begin position="19"/>
        <end position="296"/>
    </location>
</feature>
<evidence type="ECO:0000313" key="2">
    <source>
        <dbReference type="EMBL" id="RCK64485.1"/>
    </source>
</evidence>
<keyword evidence="1" id="KW-0732">Signal</keyword>
<gene>
    <name evidence="2" type="ORF">Cantr_00126</name>
</gene>
<dbReference type="Proteomes" id="UP000253472">
    <property type="component" value="Unassembled WGS sequence"/>
</dbReference>
<dbReference type="AlphaFoldDB" id="A0A367YF35"/>
<organism evidence="2 3">
    <name type="scientific">Candida viswanathii</name>
    <dbReference type="NCBI Taxonomy" id="5486"/>
    <lineage>
        <taxon>Eukaryota</taxon>
        <taxon>Fungi</taxon>
        <taxon>Dikarya</taxon>
        <taxon>Ascomycota</taxon>
        <taxon>Saccharomycotina</taxon>
        <taxon>Pichiomycetes</taxon>
        <taxon>Debaryomycetaceae</taxon>
        <taxon>Candida/Lodderomyces clade</taxon>
        <taxon>Candida</taxon>
    </lineage>
</organism>
<protein>
    <submittedName>
        <fullName evidence="2">Uncharacterized protein</fullName>
    </submittedName>
</protein>
<dbReference type="EMBL" id="QLNQ01000022">
    <property type="protein sequence ID" value="RCK64485.1"/>
    <property type="molecule type" value="Genomic_DNA"/>
</dbReference>
<accession>A0A367YF35</accession>